<dbReference type="RefSeq" id="WP_069188792.1">
    <property type="nucleotide sequence ID" value="NZ_FLYE01000023.1"/>
</dbReference>
<feature type="signal peptide" evidence="1">
    <location>
        <begin position="1"/>
        <end position="23"/>
    </location>
</feature>
<gene>
    <name evidence="2" type="ORF">MTBPR1_30082</name>
</gene>
<keyword evidence="1" id="KW-0732">Signal</keyword>
<dbReference type="AlphaFoldDB" id="A0A1C3RHM6"/>
<dbReference type="Pfam" id="PF04214">
    <property type="entry name" value="DUF411"/>
    <property type="match status" value="1"/>
</dbReference>
<proteinExistence type="predicted"/>
<dbReference type="InterPro" id="IPR007332">
    <property type="entry name" value="DUF411"/>
</dbReference>
<evidence type="ECO:0008006" key="4">
    <source>
        <dbReference type="Google" id="ProtNLM"/>
    </source>
</evidence>
<evidence type="ECO:0000313" key="3">
    <source>
        <dbReference type="Proteomes" id="UP000231658"/>
    </source>
</evidence>
<dbReference type="EMBL" id="FLYE01000023">
    <property type="protein sequence ID" value="SCA56712.1"/>
    <property type="molecule type" value="Genomic_DNA"/>
</dbReference>
<protein>
    <recommendedName>
        <fullName evidence="4">CopG protein</fullName>
    </recommendedName>
</protein>
<feature type="chain" id="PRO_5008680763" description="CopG protein" evidence="1">
    <location>
        <begin position="24"/>
        <end position="146"/>
    </location>
</feature>
<evidence type="ECO:0000313" key="2">
    <source>
        <dbReference type="EMBL" id="SCA56712.1"/>
    </source>
</evidence>
<reference evidence="2 3" key="1">
    <citation type="submission" date="2016-07" db="EMBL/GenBank/DDBJ databases">
        <authorList>
            <person name="Lefevre C.T."/>
        </authorList>
    </citation>
    <scope>NUCLEOTIDE SEQUENCE [LARGE SCALE GENOMIC DNA]</scope>
    <source>
        <strain evidence="2">PR1</strain>
    </source>
</reference>
<dbReference type="SUPFAM" id="SSF52833">
    <property type="entry name" value="Thioredoxin-like"/>
    <property type="match status" value="1"/>
</dbReference>
<dbReference type="Gene3D" id="3.40.30.10">
    <property type="entry name" value="Glutaredoxin"/>
    <property type="match status" value="1"/>
</dbReference>
<dbReference type="OrthoDB" id="14727at2"/>
<sequence length="146" mass="16025">MSYLKSIAIASAFFLAGLGHASAAQQEITVYKSPWCGCCTAWSEHMRENGFKVTEIKREDMDTIKRDLGVPEQLESCHTAMIDGYVVEGHVPADDVKKLLTERPKAKGLSVPGMPMGSPGMEQGNQKDRYTVIIYGDEGMGAFARH</sequence>
<organism evidence="2 3">
    <name type="scientific">Candidatus Terasakiella magnetica</name>
    <dbReference type="NCBI Taxonomy" id="1867952"/>
    <lineage>
        <taxon>Bacteria</taxon>
        <taxon>Pseudomonadati</taxon>
        <taxon>Pseudomonadota</taxon>
        <taxon>Alphaproteobacteria</taxon>
        <taxon>Rhodospirillales</taxon>
        <taxon>Terasakiellaceae</taxon>
        <taxon>Terasakiella</taxon>
    </lineage>
</organism>
<accession>A0A1C3RHM6</accession>
<evidence type="ECO:0000256" key="1">
    <source>
        <dbReference type="SAM" id="SignalP"/>
    </source>
</evidence>
<dbReference type="Proteomes" id="UP000231658">
    <property type="component" value="Unassembled WGS sequence"/>
</dbReference>
<keyword evidence="3" id="KW-1185">Reference proteome</keyword>
<name>A0A1C3RHM6_9PROT</name>
<dbReference type="STRING" id="1867952.MTBPR1_30082"/>
<dbReference type="InterPro" id="IPR036249">
    <property type="entry name" value="Thioredoxin-like_sf"/>
</dbReference>